<dbReference type="Proteomes" id="UP001229421">
    <property type="component" value="Unassembled WGS sequence"/>
</dbReference>
<proteinExistence type="predicted"/>
<organism evidence="2 3">
    <name type="scientific">Tagetes erecta</name>
    <name type="common">African marigold</name>
    <dbReference type="NCBI Taxonomy" id="13708"/>
    <lineage>
        <taxon>Eukaryota</taxon>
        <taxon>Viridiplantae</taxon>
        <taxon>Streptophyta</taxon>
        <taxon>Embryophyta</taxon>
        <taxon>Tracheophyta</taxon>
        <taxon>Spermatophyta</taxon>
        <taxon>Magnoliopsida</taxon>
        <taxon>eudicotyledons</taxon>
        <taxon>Gunneridae</taxon>
        <taxon>Pentapetalae</taxon>
        <taxon>asterids</taxon>
        <taxon>campanulids</taxon>
        <taxon>Asterales</taxon>
        <taxon>Asteraceae</taxon>
        <taxon>Asteroideae</taxon>
        <taxon>Heliantheae alliance</taxon>
        <taxon>Tageteae</taxon>
        <taxon>Tagetes</taxon>
    </lineage>
</organism>
<accession>A0AAD8PCC2</accession>
<dbReference type="PANTHER" id="PTHR33673:SF36">
    <property type="entry name" value="MYB-LIKE PROTEIN Q"/>
    <property type="match status" value="1"/>
</dbReference>
<comment type="caution">
    <text evidence="2">The sequence shown here is derived from an EMBL/GenBank/DDBJ whole genome shotgun (WGS) entry which is preliminary data.</text>
</comment>
<dbReference type="AlphaFoldDB" id="A0AAD8PCC2"/>
<evidence type="ECO:0000256" key="1">
    <source>
        <dbReference type="SAM" id="MobiDB-lite"/>
    </source>
</evidence>
<dbReference type="PANTHER" id="PTHR33673">
    <property type="entry name" value="SUPPRESSOR SRP40-LIKE PROTEIN"/>
    <property type="match status" value="1"/>
</dbReference>
<name>A0AAD8PCC2_TARER</name>
<evidence type="ECO:0000313" key="2">
    <source>
        <dbReference type="EMBL" id="KAK1440777.1"/>
    </source>
</evidence>
<keyword evidence="3" id="KW-1185">Reference proteome</keyword>
<feature type="compositionally biased region" description="Polar residues" evidence="1">
    <location>
        <begin position="285"/>
        <end position="305"/>
    </location>
</feature>
<sequence length="395" mass="43484">MLLIYKTLFTFCKVLNVFYIFHFTPSSFTLFPNSPLIFHTIPKFTPQLSEKQIYQTSSRVYKHGENITLKQRSTFSSSSIHQTLTLIPSSSSSSSVPFSDHQFRAFILQFRPTFLPPAIPSICNPNIQNIMEDNNVTARCIIDEESLESDKIVKKCSSSSSSSSCSTRFEVDIGEDDITFLEFEENDYSVLNGDLKQSPPVQVMGQQPAGYEINRAPSSMFVPKHRSNSEWSLASTESLFSIHTGNNSFSLDGGFVISKSGEFNWIDDYSCFTPDGNKSCVSPSLPTVMDTSAENERTSASTNSESGDKQDVVEARNVSPVANSANFSCLSDASCQSANSFAFPILTKVETEKPQSAPSTPPAEVAETTPKAAPTVPKAGGNQWFHCFSCFPMCC</sequence>
<dbReference type="EMBL" id="JAUHHV010000001">
    <property type="protein sequence ID" value="KAK1440777.1"/>
    <property type="molecule type" value="Genomic_DNA"/>
</dbReference>
<gene>
    <name evidence="2" type="ORF">QVD17_06608</name>
</gene>
<protein>
    <submittedName>
        <fullName evidence="2">Uncharacterized protein</fullName>
    </submittedName>
</protein>
<feature type="region of interest" description="Disordered" evidence="1">
    <location>
        <begin position="285"/>
        <end position="311"/>
    </location>
</feature>
<evidence type="ECO:0000313" key="3">
    <source>
        <dbReference type="Proteomes" id="UP001229421"/>
    </source>
</evidence>
<reference evidence="2" key="1">
    <citation type="journal article" date="2023" name="bioRxiv">
        <title>Improved chromosome-level genome assembly for marigold (Tagetes erecta).</title>
        <authorList>
            <person name="Jiang F."/>
            <person name="Yuan L."/>
            <person name="Wang S."/>
            <person name="Wang H."/>
            <person name="Xu D."/>
            <person name="Wang A."/>
            <person name="Fan W."/>
        </authorList>
    </citation>
    <scope>NUCLEOTIDE SEQUENCE</scope>
    <source>
        <strain evidence="2">WSJ</strain>
        <tissue evidence="2">Leaf</tissue>
    </source>
</reference>